<evidence type="ECO:0000313" key="2">
    <source>
        <dbReference type="EMBL" id="MED6210942.1"/>
    </source>
</evidence>
<organism evidence="2 3">
    <name type="scientific">Stylosanthes scabra</name>
    <dbReference type="NCBI Taxonomy" id="79078"/>
    <lineage>
        <taxon>Eukaryota</taxon>
        <taxon>Viridiplantae</taxon>
        <taxon>Streptophyta</taxon>
        <taxon>Embryophyta</taxon>
        <taxon>Tracheophyta</taxon>
        <taxon>Spermatophyta</taxon>
        <taxon>Magnoliopsida</taxon>
        <taxon>eudicotyledons</taxon>
        <taxon>Gunneridae</taxon>
        <taxon>Pentapetalae</taxon>
        <taxon>rosids</taxon>
        <taxon>fabids</taxon>
        <taxon>Fabales</taxon>
        <taxon>Fabaceae</taxon>
        <taxon>Papilionoideae</taxon>
        <taxon>50 kb inversion clade</taxon>
        <taxon>dalbergioids sensu lato</taxon>
        <taxon>Dalbergieae</taxon>
        <taxon>Pterocarpus clade</taxon>
        <taxon>Stylosanthes</taxon>
    </lineage>
</organism>
<name>A0ABU6YKL3_9FABA</name>
<reference evidence="2 3" key="1">
    <citation type="journal article" date="2023" name="Plants (Basel)">
        <title>Bridging the Gap: Combining Genomics and Transcriptomics Approaches to Understand Stylosanthes scabra, an Orphan Legume from the Brazilian Caatinga.</title>
        <authorList>
            <person name="Ferreira-Neto J.R.C."/>
            <person name="da Silva M.D."/>
            <person name="Binneck E."/>
            <person name="de Melo N.F."/>
            <person name="da Silva R.H."/>
            <person name="de Melo A.L.T.M."/>
            <person name="Pandolfi V."/>
            <person name="Bustamante F.O."/>
            <person name="Brasileiro-Vidal A.C."/>
            <person name="Benko-Iseppon A.M."/>
        </authorList>
    </citation>
    <scope>NUCLEOTIDE SEQUENCE [LARGE SCALE GENOMIC DNA]</scope>
    <source>
        <tissue evidence="2">Leaves</tissue>
    </source>
</reference>
<proteinExistence type="predicted"/>
<gene>
    <name evidence="2" type="ORF">PIB30_068914</name>
</gene>
<dbReference type="EMBL" id="JASCZI010242402">
    <property type="protein sequence ID" value="MED6210942.1"/>
    <property type="molecule type" value="Genomic_DNA"/>
</dbReference>
<dbReference type="Proteomes" id="UP001341840">
    <property type="component" value="Unassembled WGS sequence"/>
</dbReference>
<evidence type="ECO:0000313" key="3">
    <source>
        <dbReference type="Proteomes" id="UP001341840"/>
    </source>
</evidence>
<evidence type="ECO:0000256" key="1">
    <source>
        <dbReference type="SAM" id="Phobius"/>
    </source>
</evidence>
<comment type="caution">
    <text evidence="2">The sequence shown here is derived from an EMBL/GenBank/DDBJ whole genome shotgun (WGS) entry which is preliminary data.</text>
</comment>
<keyword evidence="1" id="KW-1133">Transmembrane helix</keyword>
<keyword evidence="3" id="KW-1185">Reference proteome</keyword>
<feature type="transmembrane region" description="Helical" evidence="1">
    <location>
        <begin position="12"/>
        <end position="39"/>
    </location>
</feature>
<keyword evidence="1" id="KW-0472">Membrane</keyword>
<protein>
    <submittedName>
        <fullName evidence="2">Uncharacterized protein</fullName>
    </submittedName>
</protein>
<sequence>MSPKSDPFASTLFFCNHILIFSSFINLCESILFLLYVILTTDLSQISPSISRKQNWRLIAHSINLRKRNQAL</sequence>
<keyword evidence="1" id="KW-0812">Transmembrane</keyword>
<accession>A0ABU6YKL3</accession>